<comment type="caution">
    <text evidence="1">The sequence shown here is derived from an EMBL/GenBank/DDBJ whole genome shotgun (WGS) entry which is preliminary data.</text>
</comment>
<keyword evidence="2" id="KW-1185">Reference proteome</keyword>
<sequence>MSSCNNGRGTEIFFAAAPEEERIRRGIVQSFYQIVEGNPMIAAVKDMDGLEKSCAAEEIQVIFVLFGDICTIRQIVERIKEAGKTALVHIDLITGLSSKEVTVDFMKENTRADGIITTKQPLAHRAKELGMYAVLRFFVIDSMALKSIESLDRQKGGRPDFIEVLPGVMPKVIRKICGLSRIPVIAGGLIADKEDVMGALDAGAVAVSTTKQEVWML</sequence>
<evidence type="ECO:0000313" key="1">
    <source>
        <dbReference type="EMBL" id="PWJ29949.1"/>
    </source>
</evidence>
<dbReference type="Proteomes" id="UP000245845">
    <property type="component" value="Unassembled WGS sequence"/>
</dbReference>
<dbReference type="GO" id="GO:0006355">
    <property type="term" value="P:regulation of DNA-templated transcription"/>
    <property type="evidence" value="ECO:0007669"/>
    <property type="project" value="InterPro"/>
</dbReference>
<gene>
    <name evidence="1" type="ORF">A8806_105252</name>
</gene>
<protein>
    <submittedName>
        <fullName evidence="1">Glycerol uptake operon antiterminator</fullName>
    </submittedName>
</protein>
<name>A0A2Y9BFR8_9FIRM</name>
<evidence type="ECO:0000313" key="2">
    <source>
        <dbReference type="Proteomes" id="UP000245845"/>
    </source>
</evidence>
<dbReference type="PANTHER" id="PTHR35787:SF1">
    <property type="entry name" value="GLYCEROL UPTAKE OPERON ANTITERMINATOR REGULATORY PROTEIN"/>
    <property type="match status" value="1"/>
</dbReference>
<dbReference type="AlphaFoldDB" id="A0A2Y9BFR8"/>
<dbReference type="EMBL" id="QGDL01000005">
    <property type="protein sequence ID" value="PWJ29949.1"/>
    <property type="molecule type" value="Genomic_DNA"/>
</dbReference>
<reference evidence="1 2" key="1">
    <citation type="submission" date="2018-05" db="EMBL/GenBank/DDBJ databases">
        <title>The Hungate 1000. A catalogue of reference genomes from the rumen microbiome.</title>
        <authorList>
            <person name="Kelly W."/>
        </authorList>
    </citation>
    <scope>NUCLEOTIDE SEQUENCE [LARGE SCALE GENOMIC DNA]</scope>
    <source>
        <strain evidence="1 2">NLAE-zl-C242</strain>
    </source>
</reference>
<dbReference type="SUPFAM" id="SSF110391">
    <property type="entry name" value="GlpP-like"/>
    <property type="match status" value="1"/>
</dbReference>
<dbReference type="GO" id="GO:0006071">
    <property type="term" value="P:glycerol metabolic process"/>
    <property type="evidence" value="ECO:0007669"/>
    <property type="project" value="InterPro"/>
</dbReference>
<proteinExistence type="predicted"/>
<dbReference type="InterPro" id="IPR006699">
    <property type="entry name" value="GlpP"/>
</dbReference>
<dbReference type="InterPro" id="IPR013785">
    <property type="entry name" value="Aldolase_TIM"/>
</dbReference>
<dbReference type="Gene3D" id="3.20.20.70">
    <property type="entry name" value="Aldolase class I"/>
    <property type="match status" value="1"/>
</dbReference>
<organism evidence="1 2">
    <name type="scientific">Faecalicatena orotica</name>
    <dbReference type="NCBI Taxonomy" id="1544"/>
    <lineage>
        <taxon>Bacteria</taxon>
        <taxon>Bacillati</taxon>
        <taxon>Bacillota</taxon>
        <taxon>Clostridia</taxon>
        <taxon>Lachnospirales</taxon>
        <taxon>Lachnospiraceae</taxon>
        <taxon>Faecalicatena</taxon>
    </lineage>
</organism>
<dbReference type="PANTHER" id="PTHR35787">
    <property type="entry name" value="GLYCEROL UPTAKE OPERON ANTITERMINATOR REGULATORY PROTEIN"/>
    <property type="match status" value="1"/>
</dbReference>
<accession>A0A2Y9BFR8</accession>
<dbReference type="Pfam" id="PF04309">
    <property type="entry name" value="G3P_antiterm"/>
    <property type="match status" value="1"/>
</dbReference>
<dbReference type="PIRSF" id="PIRSF016897">
    <property type="entry name" value="GlpP"/>
    <property type="match status" value="1"/>
</dbReference>